<name>A0AAV4N4J0_9ARAC</name>
<reference evidence="1 2" key="1">
    <citation type="submission" date="2021-06" db="EMBL/GenBank/DDBJ databases">
        <title>Caerostris darwini draft genome.</title>
        <authorList>
            <person name="Kono N."/>
            <person name="Arakawa K."/>
        </authorList>
    </citation>
    <scope>NUCLEOTIDE SEQUENCE [LARGE SCALE GENOMIC DNA]</scope>
</reference>
<proteinExistence type="predicted"/>
<organism evidence="1 2">
    <name type="scientific">Caerostris darwini</name>
    <dbReference type="NCBI Taxonomy" id="1538125"/>
    <lineage>
        <taxon>Eukaryota</taxon>
        <taxon>Metazoa</taxon>
        <taxon>Ecdysozoa</taxon>
        <taxon>Arthropoda</taxon>
        <taxon>Chelicerata</taxon>
        <taxon>Arachnida</taxon>
        <taxon>Araneae</taxon>
        <taxon>Araneomorphae</taxon>
        <taxon>Entelegynae</taxon>
        <taxon>Araneoidea</taxon>
        <taxon>Araneidae</taxon>
        <taxon>Caerostris</taxon>
    </lineage>
</organism>
<keyword evidence="2" id="KW-1185">Reference proteome</keyword>
<comment type="caution">
    <text evidence="1">The sequence shown here is derived from an EMBL/GenBank/DDBJ whole genome shotgun (WGS) entry which is preliminary data.</text>
</comment>
<sequence length="120" mass="13457">MLISVLLRILPPDITLEFNLINTDSSDGNIETFLVIAQKGTGMPRKKSFNFSFNDSHSSQQNNWHHLPKQRSGVKLFSTAHGLLASTHAKGKVKTDLCLFATNHHIKRISVEAQKKDGKY</sequence>
<dbReference type="AlphaFoldDB" id="A0AAV4N4J0"/>
<gene>
    <name evidence="1" type="ORF">CDAR_228201</name>
</gene>
<protein>
    <submittedName>
        <fullName evidence="1">Uncharacterized protein</fullName>
    </submittedName>
</protein>
<evidence type="ECO:0000313" key="1">
    <source>
        <dbReference type="EMBL" id="GIX79343.1"/>
    </source>
</evidence>
<accession>A0AAV4N4J0</accession>
<dbReference type="Proteomes" id="UP001054837">
    <property type="component" value="Unassembled WGS sequence"/>
</dbReference>
<evidence type="ECO:0000313" key="2">
    <source>
        <dbReference type="Proteomes" id="UP001054837"/>
    </source>
</evidence>
<dbReference type="EMBL" id="BPLQ01001176">
    <property type="protein sequence ID" value="GIX79343.1"/>
    <property type="molecule type" value="Genomic_DNA"/>
</dbReference>